<organism evidence="5 6">
    <name type="scientific">Megalops atlanticus</name>
    <name type="common">Tarpon</name>
    <name type="synonym">Clupea gigantea</name>
    <dbReference type="NCBI Taxonomy" id="7932"/>
    <lineage>
        <taxon>Eukaryota</taxon>
        <taxon>Metazoa</taxon>
        <taxon>Chordata</taxon>
        <taxon>Craniata</taxon>
        <taxon>Vertebrata</taxon>
        <taxon>Euteleostomi</taxon>
        <taxon>Actinopterygii</taxon>
        <taxon>Neopterygii</taxon>
        <taxon>Teleostei</taxon>
        <taxon>Elopiformes</taxon>
        <taxon>Megalopidae</taxon>
        <taxon>Megalops</taxon>
    </lineage>
</organism>
<sequence length="384" mass="42536">MARNRYPSHPLTLQGVNRGAPYQQYQPVVMLQQAYSVQWHGGTPEEVILYPINFNRGDWIQLALCYPRGTMFKIVSDIYQRESGRVQGVAQYDPAATLAILQENLDRKLYHYDNETGYLLLHLQAHHLRQGHSYCSEQGCERVKILASTSPLAPGICQPRPLPEHESDRDPPRRLWAPQRLATPCPQCGAPQVAVSSSPHQQYVRVQVLSLSSANIQQGLKSAFIKVNEEVLLFGTRGLFFVVLDPCTGELRDRRHLETFSASVHQVTSSVDSYIISAIKERSIVLVCSRDVADLPRDSKFSSFIKLGSVKPIALNRKGSLAFLGYRGLPVPPWVTTVTRLSGDELATLQHYVPLGLGVYGCSGQGLGPQRAGVLQGDLLTPGA</sequence>
<feature type="domain" description="ILEI/PANDER" evidence="3">
    <location>
        <begin position="237"/>
        <end position="328"/>
    </location>
</feature>
<accession>A0A9D3TDI0</accession>
<dbReference type="Proteomes" id="UP001046870">
    <property type="component" value="Chromosome 7"/>
</dbReference>
<reference evidence="5" key="1">
    <citation type="submission" date="2021-01" db="EMBL/GenBank/DDBJ databases">
        <authorList>
            <person name="Zahm M."/>
            <person name="Roques C."/>
            <person name="Cabau C."/>
            <person name="Klopp C."/>
            <person name="Donnadieu C."/>
            <person name="Jouanno E."/>
            <person name="Lampietro C."/>
            <person name="Louis A."/>
            <person name="Herpin A."/>
            <person name="Echchiki A."/>
            <person name="Berthelot C."/>
            <person name="Parey E."/>
            <person name="Roest-Crollius H."/>
            <person name="Braasch I."/>
            <person name="Postlethwait J."/>
            <person name="Bobe J."/>
            <person name="Montfort J."/>
            <person name="Bouchez O."/>
            <person name="Begum T."/>
            <person name="Mejri S."/>
            <person name="Adams A."/>
            <person name="Chen W.-J."/>
            <person name="Guiguen Y."/>
        </authorList>
    </citation>
    <scope>NUCLEOTIDE SEQUENCE</scope>
    <source>
        <strain evidence="5">YG-15Mar2019-1</strain>
        <tissue evidence="5">Brain</tissue>
    </source>
</reference>
<keyword evidence="6" id="KW-1185">Reference proteome</keyword>
<dbReference type="PROSITE" id="PS52031">
    <property type="entry name" value="GG_LECTIN"/>
    <property type="match status" value="1"/>
</dbReference>
<proteinExistence type="predicted"/>
<evidence type="ECO:0000313" key="6">
    <source>
        <dbReference type="Proteomes" id="UP001046870"/>
    </source>
</evidence>
<dbReference type="AlphaFoldDB" id="A0A9D3TDI0"/>
<dbReference type="InterPro" id="IPR052252">
    <property type="entry name" value="CEMIP/CEMIP2"/>
</dbReference>
<protein>
    <submittedName>
        <fullName evidence="5">Uncharacterized protein</fullName>
    </submittedName>
</protein>
<dbReference type="EMBL" id="JAFDVH010000007">
    <property type="protein sequence ID" value="KAG7473930.1"/>
    <property type="molecule type" value="Genomic_DNA"/>
</dbReference>
<evidence type="ECO:0000259" key="3">
    <source>
        <dbReference type="Pfam" id="PF15711"/>
    </source>
</evidence>
<name>A0A9D3TDI0_MEGAT</name>
<gene>
    <name evidence="5" type="ORF">MATL_G00101070</name>
</gene>
<evidence type="ECO:0000256" key="1">
    <source>
        <dbReference type="ARBA" id="ARBA00022734"/>
    </source>
</evidence>
<dbReference type="OrthoDB" id="120976at2759"/>
<dbReference type="Pfam" id="PF15711">
    <property type="entry name" value="ILEI"/>
    <property type="match status" value="1"/>
</dbReference>
<dbReference type="GO" id="GO:0030246">
    <property type="term" value="F:carbohydrate binding"/>
    <property type="evidence" value="ECO:0007669"/>
    <property type="project" value="UniProtKB-UniRule"/>
</dbReference>
<evidence type="ECO:0000313" key="5">
    <source>
        <dbReference type="EMBL" id="KAG7473930.1"/>
    </source>
</evidence>
<evidence type="ECO:0000259" key="4">
    <source>
        <dbReference type="Pfam" id="PF24605"/>
    </source>
</evidence>
<evidence type="ECO:0000256" key="2">
    <source>
        <dbReference type="PROSITE-ProRule" id="PRU01375"/>
    </source>
</evidence>
<dbReference type="Pfam" id="PF24605">
    <property type="entry name" value="CEMIP_X"/>
    <property type="match status" value="1"/>
</dbReference>
<dbReference type="InterPro" id="IPR055400">
    <property type="entry name" value="CEMIP_X"/>
</dbReference>
<dbReference type="InterPro" id="IPR039477">
    <property type="entry name" value="ILEI/PANDER_dom"/>
</dbReference>
<feature type="domain" description="CEMIP" evidence="4">
    <location>
        <begin position="1"/>
        <end position="158"/>
    </location>
</feature>
<dbReference type="PANTHER" id="PTHR15535:SF24">
    <property type="entry name" value="HYALURONOGLUCOSAMINIDASE"/>
    <property type="match status" value="1"/>
</dbReference>
<keyword evidence="1 2" id="KW-0430">Lectin</keyword>
<comment type="caution">
    <text evidence="5">The sequence shown here is derived from an EMBL/GenBank/DDBJ whole genome shotgun (WGS) entry which is preliminary data.</text>
</comment>
<dbReference type="PANTHER" id="PTHR15535">
    <property type="entry name" value="TRANSMEMBRANE PROTEIN 2-RELATED"/>
    <property type="match status" value="1"/>
</dbReference>